<dbReference type="Proteomes" id="UP001292094">
    <property type="component" value="Unassembled WGS sequence"/>
</dbReference>
<dbReference type="EMBL" id="JAWZYT010003194">
    <property type="protein sequence ID" value="KAK4299667.1"/>
    <property type="molecule type" value="Genomic_DNA"/>
</dbReference>
<organism evidence="2 3">
    <name type="scientific">Petrolisthes manimaculis</name>
    <dbReference type="NCBI Taxonomy" id="1843537"/>
    <lineage>
        <taxon>Eukaryota</taxon>
        <taxon>Metazoa</taxon>
        <taxon>Ecdysozoa</taxon>
        <taxon>Arthropoda</taxon>
        <taxon>Crustacea</taxon>
        <taxon>Multicrustacea</taxon>
        <taxon>Malacostraca</taxon>
        <taxon>Eumalacostraca</taxon>
        <taxon>Eucarida</taxon>
        <taxon>Decapoda</taxon>
        <taxon>Pleocyemata</taxon>
        <taxon>Anomura</taxon>
        <taxon>Galatheoidea</taxon>
        <taxon>Porcellanidae</taxon>
        <taxon>Petrolisthes</taxon>
    </lineage>
</organism>
<name>A0AAE1P2E6_9EUCA</name>
<feature type="transmembrane region" description="Helical" evidence="1">
    <location>
        <begin position="72"/>
        <end position="91"/>
    </location>
</feature>
<evidence type="ECO:0000256" key="1">
    <source>
        <dbReference type="SAM" id="Phobius"/>
    </source>
</evidence>
<protein>
    <submittedName>
        <fullName evidence="2">Uncharacterized protein</fullName>
    </submittedName>
</protein>
<dbReference type="AlphaFoldDB" id="A0AAE1P2E6"/>
<gene>
    <name evidence="2" type="ORF">Pmani_028089</name>
</gene>
<comment type="caution">
    <text evidence="2">The sequence shown here is derived from an EMBL/GenBank/DDBJ whole genome shotgun (WGS) entry which is preliminary data.</text>
</comment>
<accession>A0AAE1P2E6</accession>
<sequence>MCLTPSNDGPMNKTNTVIKSYTQDVAQHTRGLVVYEAGEHISVTPYLSHIVTVFLLHRLHPLLFCLDASLPTVYTVCLTLCILAFHFWGCFRELILCFA</sequence>
<evidence type="ECO:0000313" key="3">
    <source>
        <dbReference type="Proteomes" id="UP001292094"/>
    </source>
</evidence>
<proteinExistence type="predicted"/>
<keyword evidence="1" id="KW-1133">Transmembrane helix</keyword>
<keyword evidence="1" id="KW-0812">Transmembrane</keyword>
<keyword evidence="3" id="KW-1185">Reference proteome</keyword>
<reference evidence="2" key="1">
    <citation type="submission" date="2023-11" db="EMBL/GenBank/DDBJ databases">
        <title>Genome assemblies of two species of porcelain crab, Petrolisthes cinctipes and Petrolisthes manimaculis (Anomura: Porcellanidae).</title>
        <authorList>
            <person name="Angst P."/>
        </authorList>
    </citation>
    <scope>NUCLEOTIDE SEQUENCE</scope>
    <source>
        <strain evidence="2">PB745_02</strain>
        <tissue evidence="2">Gill</tissue>
    </source>
</reference>
<evidence type="ECO:0000313" key="2">
    <source>
        <dbReference type="EMBL" id="KAK4299667.1"/>
    </source>
</evidence>
<keyword evidence="1" id="KW-0472">Membrane</keyword>